<proteinExistence type="predicted"/>
<keyword evidence="3" id="KW-1185">Reference proteome</keyword>
<accession>A0A2T0QDS1</accession>
<organism evidence="2 3">
    <name type="scientific">Allonocardiopsis opalescens</name>
    <dbReference type="NCBI Taxonomy" id="1144618"/>
    <lineage>
        <taxon>Bacteria</taxon>
        <taxon>Bacillati</taxon>
        <taxon>Actinomycetota</taxon>
        <taxon>Actinomycetes</taxon>
        <taxon>Streptosporangiales</taxon>
        <taxon>Allonocardiopsis</taxon>
    </lineage>
</organism>
<evidence type="ECO:0000313" key="3">
    <source>
        <dbReference type="Proteomes" id="UP000237846"/>
    </source>
</evidence>
<sequence length="113" mass="11794">MATLISAHAQLTQPMWATSVCSLRYLVAATPFSAVVTADAGVDRRLAMGGGMPAVARDAQQVASRPFAPVAKRVRGVGEDPRPGTLRELGSAMQLTGIGTDAHEGPRDRRAPA</sequence>
<dbReference type="RefSeq" id="WP_106238754.1">
    <property type="nucleotide sequence ID" value="NZ_PVZC01000001.1"/>
</dbReference>
<gene>
    <name evidence="2" type="ORF">CLV72_101618</name>
</gene>
<feature type="region of interest" description="Disordered" evidence="1">
    <location>
        <begin position="75"/>
        <end position="113"/>
    </location>
</feature>
<evidence type="ECO:0000313" key="2">
    <source>
        <dbReference type="EMBL" id="PRY02020.1"/>
    </source>
</evidence>
<protein>
    <submittedName>
        <fullName evidence="2">Uncharacterized protein</fullName>
    </submittedName>
</protein>
<comment type="caution">
    <text evidence="2">The sequence shown here is derived from an EMBL/GenBank/DDBJ whole genome shotgun (WGS) entry which is preliminary data.</text>
</comment>
<dbReference type="AlphaFoldDB" id="A0A2T0QDS1"/>
<feature type="compositionally biased region" description="Basic and acidic residues" evidence="1">
    <location>
        <begin position="101"/>
        <end position="113"/>
    </location>
</feature>
<name>A0A2T0QDS1_9ACTN</name>
<reference evidence="2 3" key="1">
    <citation type="submission" date="2018-03" db="EMBL/GenBank/DDBJ databases">
        <title>Genomic Encyclopedia of Archaeal and Bacterial Type Strains, Phase II (KMG-II): from individual species to whole genera.</title>
        <authorList>
            <person name="Goeker M."/>
        </authorList>
    </citation>
    <scope>NUCLEOTIDE SEQUENCE [LARGE SCALE GENOMIC DNA]</scope>
    <source>
        <strain evidence="2 3">DSM 45601</strain>
    </source>
</reference>
<evidence type="ECO:0000256" key="1">
    <source>
        <dbReference type="SAM" id="MobiDB-lite"/>
    </source>
</evidence>
<dbReference type="Proteomes" id="UP000237846">
    <property type="component" value="Unassembled WGS sequence"/>
</dbReference>
<dbReference type="EMBL" id="PVZC01000001">
    <property type="protein sequence ID" value="PRY02020.1"/>
    <property type="molecule type" value="Genomic_DNA"/>
</dbReference>